<sequence>MSTISVAEAKAGFAGLVDEAANGEFVTITRHGKPAAVLVSVEAAEAAKKALDRPRPNFGDFLLTFPGGVELERKPSKLRDVDL</sequence>
<keyword evidence="4" id="KW-1185">Reference proteome</keyword>
<reference evidence="4" key="1">
    <citation type="journal article" date="2014" name="BMC Genomics">
        <title>Genome sequencing of two Neorhizobium galegae strains reveals a noeT gene responsible for the unusual acetylation of the nodulation factors.</title>
        <authorList>
            <person name="Osterman J."/>
            <person name="Marsh J."/>
            <person name="Laine P.K."/>
            <person name="Zeng Z."/>
            <person name="Alatalo E."/>
            <person name="Sullivan J.T."/>
            <person name="Young J.P."/>
            <person name="Thomas-Oates J."/>
            <person name="Paulin L."/>
            <person name="Lindstrom K."/>
        </authorList>
    </citation>
    <scope>NUCLEOTIDE SEQUENCE [LARGE SCALE GENOMIC DNA]</scope>
    <source>
        <strain evidence="4">HAMBI 540</strain>
    </source>
</reference>
<comment type="similarity">
    <text evidence="1 2">Belongs to the phD/YefM antitoxin family.</text>
</comment>
<dbReference type="Proteomes" id="UP000028181">
    <property type="component" value="Chromosome I"/>
</dbReference>
<dbReference type="GeneID" id="24257157"/>
<dbReference type="RefSeq" id="WP_038589467.1">
    <property type="nucleotide sequence ID" value="NZ_HG938353.1"/>
</dbReference>
<accession>A0A068SU00</accession>
<comment type="function">
    <text evidence="2">Antitoxin component of a type II toxin-antitoxin (TA) system.</text>
</comment>
<dbReference type="EMBL" id="HG938353">
    <property type="protein sequence ID" value="CDN49236.1"/>
    <property type="molecule type" value="Genomic_DNA"/>
</dbReference>
<gene>
    <name evidence="3" type="ORF">RG540_CH30710</name>
</gene>
<dbReference type="KEGG" id="ngg:RG540_CH30710"/>
<dbReference type="InterPro" id="IPR036165">
    <property type="entry name" value="YefM-like_sf"/>
</dbReference>
<dbReference type="HOGENOM" id="CLU_163140_1_0_5"/>
<name>A0A068SU00_NEOGA</name>
<organism evidence="3 4">
    <name type="scientific">Neorhizobium galegae bv. orientalis str. HAMBI 540</name>
    <dbReference type="NCBI Taxonomy" id="1028800"/>
    <lineage>
        <taxon>Bacteria</taxon>
        <taxon>Pseudomonadati</taxon>
        <taxon>Pseudomonadota</taxon>
        <taxon>Alphaproteobacteria</taxon>
        <taxon>Hyphomicrobiales</taxon>
        <taxon>Rhizobiaceae</taxon>
        <taxon>Rhizobium/Agrobacterium group</taxon>
        <taxon>Neorhizobium</taxon>
    </lineage>
</organism>
<dbReference type="SUPFAM" id="SSF143120">
    <property type="entry name" value="YefM-like"/>
    <property type="match status" value="1"/>
</dbReference>
<evidence type="ECO:0000313" key="3">
    <source>
        <dbReference type="EMBL" id="CDN49236.1"/>
    </source>
</evidence>
<dbReference type="AlphaFoldDB" id="A0A068SU00"/>
<evidence type="ECO:0000256" key="2">
    <source>
        <dbReference type="RuleBase" id="RU362080"/>
    </source>
</evidence>
<dbReference type="InterPro" id="IPR006442">
    <property type="entry name" value="Antitoxin_Phd/YefM"/>
</dbReference>
<dbReference type="Pfam" id="PF02604">
    <property type="entry name" value="PhdYeFM_antitox"/>
    <property type="match status" value="1"/>
</dbReference>
<dbReference type="NCBIfam" id="TIGR01552">
    <property type="entry name" value="phd_fam"/>
    <property type="match status" value="1"/>
</dbReference>
<evidence type="ECO:0000256" key="1">
    <source>
        <dbReference type="ARBA" id="ARBA00009981"/>
    </source>
</evidence>
<dbReference type="Gene3D" id="3.40.1620.10">
    <property type="entry name" value="YefM-like domain"/>
    <property type="match status" value="1"/>
</dbReference>
<evidence type="ECO:0000313" key="4">
    <source>
        <dbReference type="Proteomes" id="UP000028181"/>
    </source>
</evidence>
<protein>
    <recommendedName>
        <fullName evidence="2">Antitoxin</fullName>
    </recommendedName>
</protein>
<dbReference type="PATRIC" id="fig|1028800.3.peg.3113"/>
<proteinExistence type="inferred from homology"/>
<dbReference type="eggNOG" id="COG4118">
    <property type="taxonomic scope" value="Bacteria"/>
</dbReference>
<dbReference type="OrthoDB" id="517402at2"/>